<dbReference type="Pfam" id="PF24703">
    <property type="entry name" value="DUF7666"/>
    <property type="match status" value="1"/>
</dbReference>
<reference evidence="3" key="1">
    <citation type="journal article" date="2015" name="Nature">
        <title>Complex archaea that bridge the gap between prokaryotes and eukaryotes.</title>
        <authorList>
            <person name="Spang A."/>
            <person name="Saw J.H."/>
            <person name="Jorgensen S.L."/>
            <person name="Zaremba-Niedzwiedzka K."/>
            <person name="Martijn J."/>
            <person name="Lind A.E."/>
            <person name="van Eijk R."/>
            <person name="Schleper C."/>
            <person name="Guy L."/>
            <person name="Ettema T.J."/>
        </authorList>
    </citation>
    <scope>NUCLEOTIDE SEQUENCE</scope>
</reference>
<name>A0A0F8XFG8_9ZZZZ</name>
<evidence type="ECO:0000313" key="3">
    <source>
        <dbReference type="EMBL" id="KKK67882.1"/>
    </source>
</evidence>
<organism evidence="3">
    <name type="scientific">marine sediment metagenome</name>
    <dbReference type="NCBI Taxonomy" id="412755"/>
    <lineage>
        <taxon>unclassified sequences</taxon>
        <taxon>metagenomes</taxon>
        <taxon>ecological metagenomes</taxon>
    </lineage>
</organism>
<proteinExistence type="predicted"/>
<evidence type="ECO:0000259" key="2">
    <source>
        <dbReference type="Pfam" id="PF24703"/>
    </source>
</evidence>
<feature type="domain" description="Imm-5-like" evidence="1">
    <location>
        <begin position="89"/>
        <end position="147"/>
    </location>
</feature>
<dbReference type="Pfam" id="PF21805">
    <property type="entry name" value="Imm5_like"/>
    <property type="match status" value="1"/>
</dbReference>
<gene>
    <name evidence="3" type="ORF">LCGC14_2949620</name>
</gene>
<dbReference type="InterPro" id="IPR048667">
    <property type="entry name" value="Imm5-like"/>
</dbReference>
<sequence>MKAYHFLRQGMAAGSGAEPAWKVGERRTYEGKIVLCSSGYHSSQTWYNALQYAPGPIACIVDISKPVERDTDKQVSATRTLVDYRDATRELRLFGADCAERVLYLFEKQRPNDDRPRKAIEVARRFANGEATDQERAAAWDAAWDAAGNAAGAAARRWQRRRLNWYMRHLFQS</sequence>
<dbReference type="EMBL" id="LAZR01059395">
    <property type="protein sequence ID" value="KKK67882.1"/>
    <property type="molecule type" value="Genomic_DNA"/>
</dbReference>
<feature type="domain" description="DUF7666" evidence="2">
    <location>
        <begin position="1"/>
        <end position="82"/>
    </location>
</feature>
<accession>A0A0F8XFG8</accession>
<comment type="caution">
    <text evidence="3">The sequence shown here is derived from an EMBL/GenBank/DDBJ whole genome shotgun (WGS) entry which is preliminary data.</text>
</comment>
<protein>
    <submittedName>
        <fullName evidence="3">Uncharacterized protein</fullName>
    </submittedName>
</protein>
<dbReference type="AlphaFoldDB" id="A0A0F8XFG8"/>
<evidence type="ECO:0000259" key="1">
    <source>
        <dbReference type="Pfam" id="PF21805"/>
    </source>
</evidence>
<dbReference type="InterPro" id="IPR056083">
    <property type="entry name" value="DUF7666"/>
</dbReference>